<feature type="binding site" evidence="8">
    <location>
        <begin position="78"/>
        <end position="79"/>
    </location>
    <ligand>
        <name>beta-D-galactose</name>
        <dbReference type="ChEBI" id="CHEBI:27667"/>
    </ligand>
</feature>
<evidence type="ECO:0000256" key="8">
    <source>
        <dbReference type="PIRSR" id="PIRSR005096-3"/>
    </source>
</evidence>
<dbReference type="Proteomes" id="UP000609531">
    <property type="component" value="Unassembled WGS sequence"/>
</dbReference>
<comment type="pathway">
    <text evidence="1 5">Carbohydrate metabolism; hexose metabolism.</text>
</comment>
<feature type="active site" description="Proton acceptor" evidence="6">
    <location>
        <position position="296"/>
    </location>
</feature>
<comment type="similarity">
    <text evidence="2 5">Belongs to the aldose epimerase family.</text>
</comment>
<dbReference type="InterPro" id="IPR011013">
    <property type="entry name" value="Gal_mutarotase_sf_dom"/>
</dbReference>
<dbReference type="GO" id="GO:0030246">
    <property type="term" value="F:carbohydrate binding"/>
    <property type="evidence" value="ECO:0007669"/>
    <property type="project" value="InterPro"/>
</dbReference>
<dbReference type="InterPro" id="IPR015443">
    <property type="entry name" value="Aldose_1-epimerase"/>
</dbReference>
<accession>A0A934ISN9</accession>
<comment type="catalytic activity">
    <reaction evidence="5">
        <text>alpha-D-glucose = beta-D-glucose</text>
        <dbReference type="Rhea" id="RHEA:10264"/>
        <dbReference type="ChEBI" id="CHEBI:15903"/>
        <dbReference type="ChEBI" id="CHEBI:17925"/>
        <dbReference type="EC" id="5.1.3.3"/>
    </reaction>
</comment>
<evidence type="ECO:0000256" key="5">
    <source>
        <dbReference type="PIRNR" id="PIRNR005096"/>
    </source>
</evidence>
<dbReference type="GO" id="GO:0004034">
    <property type="term" value="F:aldose 1-epimerase activity"/>
    <property type="evidence" value="ECO:0007669"/>
    <property type="project" value="UniProtKB-EC"/>
</dbReference>
<dbReference type="InterPro" id="IPR047215">
    <property type="entry name" value="Galactose_mutarotase-like"/>
</dbReference>
<dbReference type="EC" id="5.1.3.3" evidence="5"/>
<keyword evidence="3 5" id="KW-0413">Isomerase</keyword>
<feature type="binding site" evidence="8">
    <location>
        <begin position="173"/>
        <end position="175"/>
    </location>
    <ligand>
        <name>beta-D-galactose</name>
        <dbReference type="ChEBI" id="CHEBI:27667"/>
    </ligand>
</feature>
<evidence type="ECO:0000313" key="10">
    <source>
        <dbReference type="Proteomes" id="UP000609531"/>
    </source>
</evidence>
<gene>
    <name evidence="9" type="ORF">JCR33_19550</name>
</gene>
<dbReference type="RefSeq" id="WP_198883811.1">
    <property type="nucleotide sequence ID" value="NZ_JAEKJA010000021.1"/>
</dbReference>
<evidence type="ECO:0000313" key="9">
    <source>
        <dbReference type="EMBL" id="MBJ3777908.1"/>
    </source>
</evidence>
<dbReference type="Gene3D" id="2.70.98.10">
    <property type="match status" value="1"/>
</dbReference>
<dbReference type="InterPro" id="IPR008183">
    <property type="entry name" value="Aldose_1/G6P_1-epimerase"/>
</dbReference>
<keyword evidence="10" id="KW-1185">Reference proteome</keyword>
<dbReference type="PANTHER" id="PTHR10091">
    <property type="entry name" value="ALDOSE-1-EPIMERASE"/>
    <property type="match status" value="1"/>
</dbReference>
<dbReference type="GO" id="GO:0006006">
    <property type="term" value="P:glucose metabolic process"/>
    <property type="evidence" value="ECO:0007669"/>
    <property type="project" value="TreeGrafter"/>
</dbReference>
<name>A0A934ISN9_9HYPH</name>
<comment type="caution">
    <text evidence="9">The sequence shown here is derived from an EMBL/GenBank/DDBJ whole genome shotgun (WGS) entry which is preliminary data.</text>
</comment>
<evidence type="ECO:0000256" key="2">
    <source>
        <dbReference type="ARBA" id="ARBA00006206"/>
    </source>
</evidence>
<evidence type="ECO:0000256" key="1">
    <source>
        <dbReference type="ARBA" id="ARBA00005028"/>
    </source>
</evidence>
<dbReference type="InterPro" id="IPR014718">
    <property type="entry name" value="GH-type_carb-bd"/>
</dbReference>
<feature type="binding site" evidence="7">
    <location>
        <position position="238"/>
    </location>
    <ligand>
        <name>beta-D-galactose</name>
        <dbReference type="ChEBI" id="CHEBI:27667"/>
    </ligand>
</feature>
<proteinExistence type="inferred from homology"/>
<dbReference type="SUPFAM" id="SSF74650">
    <property type="entry name" value="Galactose mutarotase-like"/>
    <property type="match status" value="1"/>
</dbReference>
<dbReference type="PIRSF" id="PIRSF005096">
    <property type="entry name" value="GALM"/>
    <property type="match status" value="1"/>
</dbReference>
<dbReference type="CDD" id="cd09019">
    <property type="entry name" value="galactose_mutarotase_like"/>
    <property type="match status" value="1"/>
</dbReference>
<dbReference type="AlphaFoldDB" id="A0A934ISN9"/>
<dbReference type="EMBL" id="JAEKJA010000021">
    <property type="protein sequence ID" value="MBJ3777908.1"/>
    <property type="molecule type" value="Genomic_DNA"/>
</dbReference>
<protein>
    <recommendedName>
        <fullName evidence="5">Aldose 1-epimerase</fullName>
        <ecNumber evidence="5">5.1.3.3</ecNumber>
    </recommendedName>
</protein>
<feature type="active site" description="Proton donor" evidence="6">
    <location>
        <position position="173"/>
    </location>
</feature>
<sequence length="331" mass="35556">MTIAVTPVATHRGETVHEARLTSDSVALSLLSYGAVVRDWKVRDRTGTPRTVTLGFETFEPYPAHSRSFGVVAGRVANRIAEGRFTLDGERHALDRNEGRHHLHGGRAGFGQRLWAMAADGDTLHLTLTSADGDMGYPGRVAVTVDVTLADATVTFDMTAVPDRPTPVALAQHSYYALGGPTAEHVLMVDADRITATDRDNIPTGTLAAVAGTPLDFRTPRRVGDVPIDNNFCLNGRDRPAVAGAPAVTLEGEAMRLSLTTDRPGVQVYNAANMPPIPVPGLDGVRYGPFAGIALEAQDWPDAVNHPTFPSVIATPERPYRQTTRITITPR</sequence>
<dbReference type="Pfam" id="PF01263">
    <property type="entry name" value="Aldose_epim"/>
    <property type="match status" value="1"/>
</dbReference>
<keyword evidence="4 5" id="KW-0119">Carbohydrate metabolism</keyword>
<evidence type="ECO:0000256" key="6">
    <source>
        <dbReference type="PIRSR" id="PIRSR005096-1"/>
    </source>
</evidence>
<evidence type="ECO:0000256" key="4">
    <source>
        <dbReference type="ARBA" id="ARBA00023277"/>
    </source>
</evidence>
<evidence type="ECO:0000256" key="3">
    <source>
        <dbReference type="ARBA" id="ARBA00023235"/>
    </source>
</evidence>
<evidence type="ECO:0000256" key="7">
    <source>
        <dbReference type="PIRSR" id="PIRSR005096-2"/>
    </source>
</evidence>
<organism evidence="9 10">
    <name type="scientific">Acuticoccus mangrovi</name>
    <dbReference type="NCBI Taxonomy" id="2796142"/>
    <lineage>
        <taxon>Bacteria</taxon>
        <taxon>Pseudomonadati</taxon>
        <taxon>Pseudomonadota</taxon>
        <taxon>Alphaproteobacteria</taxon>
        <taxon>Hyphomicrobiales</taxon>
        <taxon>Amorphaceae</taxon>
        <taxon>Acuticoccus</taxon>
    </lineage>
</organism>
<dbReference type="PANTHER" id="PTHR10091:SF49">
    <property type="entry name" value="ALDOSE 1-EPIMERASE"/>
    <property type="match status" value="1"/>
</dbReference>
<dbReference type="GO" id="GO:0033499">
    <property type="term" value="P:galactose catabolic process via UDP-galactose, Leloir pathway"/>
    <property type="evidence" value="ECO:0007669"/>
    <property type="project" value="TreeGrafter"/>
</dbReference>
<reference evidence="9" key="1">
    <citation type="submission" date="2020-12" db="EMBL/GenBank/DDBJ databases">
        <title>Bacterial taxonomy.</title>
        <authorList>
            <person name="Pan X."/>
        </authorList>
    </citation>
    <scope>NUCLEOTIDE SEQUENCE</scope>
    <source>
        <strain evidence="9">B2012</strain>
    </source>
</reference>